<keyword evidence="1" id="KW-1133">Transmembrane helix</keyword>
<reference evidence="2 3" key="1">
    <citation type="journal article" date="2013" name="Nature">
        <title>Insights into bilaterian evolution from three spiralian genomes.</title>
        <authorList>
            <person name="Simakov O."/>
            <person name="Marletaz F."/>
            <person name="Cho S.J."/>
            <person name="Edsinger-Gonzales E."/>
            <person name="Havlak P."/>
            <person name="Hellsten U."/>
            <person name="Kuo D.H."/>
            <person name="Larsson T."/>
            <person name="Lv J."/>
            <person name="Arendt D."/>
            <person name="Savage R."/>
            <person name="Osoegawa K."/>
            <person name="de Jong P."/>
            <person name="Grimwood J."/>
            <person name="Chapman J.A."/>
            <person name="Shapiro H."/>
            <person name="Aerts A."/>
            <person name="Otillar R.P."/>
            <person name="Terry A.Y."/>
            <person name="Boore J.L."/>
            <person name="Grigoriev I.V."/>
            <person name="Lindberg D.R."/>
            <person name="Seaver E.C."/>
            <person name="Weisblat D.A."/>
            <person name="Putnam N.H."/>
            <person name="Rokhsar D.S."/>
        </authorList>
    </citation>
    <scope>NUCLEOTIDE SEQUENCE [LARGE SCALE GENOMIC DNA]</scope>
</reference>
<dbReference type="OMA" id="CCWRPFW"/>
<dbReference type="Pfam" id="PF02995">
    <property type="entry name" value="DUF229"/>
    <property type="match status" value="1"/>
</dbReference>
<dbReference type="GeneID" id="20244416"/>
<evidence type="ECO:0000313" key="3">
    <source>
        <dbReference type="Proteomes" id="UP000030746"/>
    </source>
</evidence>
<evidence type="ECO:0000313" key="2">
    <source>
        <dbReference type="EMBL" id="ESP05156.1"/>
    </source>
</evidence>
<dbReference type="PANTHER" id="PTHR10974">
    <property type="entry name" value="FI08016P-RELATED"/>
    <property type="match status" value="1"/>
</dbReference>
<dbReference type="KEGG" id="lgi:LOTGIDRAFT_180911"/>
<proteinExistence type="predicted"/>
<dbReference type="SUPFAM" id="SSF53649">
    <property type="entry name" value="Alkaline phosphatase-like"/>
    <property type="match status" value="1"/>
</dbReference>
<gene>
    <name evidence="2" type="ORF">LOTGIDRAFT_180911</name>
</gene>
<dbReference type="PANTHER" id="PTHR10974:SF1">
    <property type="entry name" value="FI08016P-RELATED"/>
    <property type="match status" value="1"/>
</dbReference>
<dbReference type="GO" id="GO:0005615">
    <property type="term" value="C:extracellular space"/>
    <property type="evidence" value="ECO:0007669"/>
    <property type="project" value="TreeGrafter"/>
</dbReference>
<organism evidence="2 3">
    <name type="scientific">Lottia gigantea</name>
    <name type="common">Giant owl limpet</name>
    <dbReference type="NCBI Taxonomy" id="225164"/>
    <lineage>
        <taxon>Eukaryota</taxon>
        <taxon>Metazoa</taxon>
        <taxon>Spiralia</taxon>
        <taxon>Lophotrochozoa</taxon>
        <taxon>Mollusca</taxon>
        <taxon>Gastropoda</taxon>
        <taxon>Patellogastropoda</taxon>
        <taxon>Lottioidea</taxon>
        <taxon>Lottiidae</taxon>
        <taxon>Lottia</taxon>
    </lineage>
</organism>
<dbReference type="Proteomes" id="UP000030746">
    <property type="component" value="Unassembled WGS sequence"/>
</dbReference>
<dbReference type="AlphaFoldDB" id="V4BC10"/>
<dbReference type="CTD" id="20244416"/>
<keyword evidence="1" id="KW-0472">Membrane</keyword>
<dbReference type="InterPro" id="IPR004245">
    <property type="entry name" value="DUF229"/>
</dbReference>
<protein>
    <submittedName>
        <fullName evidence="2">Uncharacterized protein</fullName>
    </submittedName>
</protein>
<feature type="transmembrane region" description="Helical" evidence="1">
    <location>
        <begin position="7"/>
        <end position="25"/>
    </location>
</feature>
<dbReference type="FunFam" id="3.40.720.10:FF:000017">
    <property type="entry name" value="Predicted protein"/>
    <property type="match status" value="1"/>
</dbReference>
<dbReference type="RefSeq" id="XP_009043701.1">
    <property type="nucleotide sequence ID" value="XM_009045453.1"/>
</dbReference>
<dbReference type="OrthoDB" id="413313at2759"/>
<feature type="non-terminal residue" evidence="2">
    <location>
        <position position="606"/>
    </location>
</feature>
<name>V4BC10_LOTGI</name>
<dbReference type="Gene3D" id="3.40.720.10">
    <property type="entry name" value="Alkaline Phosphatase, subunit A"/>
    <property type="match status" value="1"/>
</dbReference>
<sequence length="606" mass="71192">MKFYKRVYLVLMTCWSSVVIFWWLWGDLDEGGCGSIVETEGCVIPCFDPFHESMWDFIGYNYDLGCDIMEPLTFQDGLSLKVNVGIVLKKKDFAYCEYQEIIRNNDWDVSYSDERFRFTGDVHNMTVEFIRVLCYDENAEIFYTNFHAFTPNNKTTVAELEKSLRNHKIEKKPREILNVIMIGVDSLSRLNHIRQMPKSRQFLVNNMAAIEFVGYTKIADNTIVNMIPMVTGKFLDEEKNRLGMTEKHIYFDKFGFIWKNFSRAGYTTKMANDAPRGATFHYLQYGFDQPPTDHYLRSFSLALEQDPSAWHKGSDCVWNRSETKLVLDYSYDFLKTYRNRPHFDFSFVSRMTHDYVESARYVDDDFLDHFKRLKRDGLLENAILLYFADHGMRFGPILFHEMGQHELRMPMMYIVLPRWFKSKYPEIYYNLLNNSKKLTTAFDIFETLKDVVHFTGQPRRNVNLEQRGISLFDDIPEARACEDAGISPQWCTCKREETVLERTDPLAKRAIASLISIINSSVKEHGVCEIRSLSRVRSVKYFPSKNSQKQYLKLYIVLFPEEAEFEATLRLTDTVFILDGEISRIDRYGKTGDCIDIRELQKFCFC</sequence>
<dbReference type="InterPro" id="IPR017850">
    <property type="entry name" value="Alkaline_phosphatase_core_sf"/>
</dbReference>
<keyword evidence="1" id="KW-0812">Transmembrane</keyword>
<dbReference type="EMBL" id="KB199650">
    <property type="protein sequence ID" value="ESP05156.1"/>
    <property type="molecule type" value="Genomic_DNA"/>
</dbReference>
<evidence type="ECO:0000256" key="1">
    <source>
        <dbReference type="SAM" id="Phobius"/>
    </source>
</evidence>
<dbReference type="STRING" id="225164.V4BC10"/>
<keyword evidence="3" id="KW-1185">Reference proteome</keyword>
<accession>V4BC10</accession>
<dbReference type="HOGENOM" id="CLU_018076_2_1_1"/>
<dbReference type="CDD" id="cd16021">
    <property type="entry name" value="ALP_like"/>
    <property type="match status" value="1"/>
</dbReference>